<accession>A0A6A4HGC1</accession>
<feature type="region of interest" description="Disordered" evidence="1">
    <location>
        <begin position="225"/>
        <end position="294"/>
    </location>
</feature>
<feature type="transmembrane region" description="Helical" evidence="2">
    <location>
        <begin position="100"/>
        <end position="124"/>
    </location>
</feature>
<evidence type="ECO:0000313" key="3">
    <source>
        <dbReference type="EMBL" id="KAE9396810.1"/>
    </source>
</evidence>
<keyword evidence="2" id="KW-0812">Transmembrane</keyword>
<dbReference type="AlphaFoldDB" id="A0A6A4HGC1"/>
<gene>
    <name evidence="3" type="ORF">BT96DRAFT_1021119</name>
</gene>
<keyword evidence="2" id="KW-1133">Transmembrane helix</keyword>
<evidence type="ECO:0000313" key="4">
    <source>
        <dbReference type="Proteomes" id="UP000799118"/>
    </source>
</evidence>
<evidence type="ECO:0000256" key="1">
    <source>
        <dbReference type="SAM" id="MobiDB-lite"/>
    </source>
</evidence>
<evidence type="ECO:0000256" key="2">
    <source>
        <dbReference type="SAM" id="Phobius"/>
    </source>
</evidence>
<protein>
    <submittedName>
        <fullName evidence="3">Uncharacterized protein</fullName>
    </submittedName>
</protein>
<proteinExistence type="predicted"/>
<dbReference type="Proteomes" id="UP000799118">
    <property type="component" value="Unassembled WGS sequence"/>
</dbReference>
<feature type="compositionally biased region" description="Basic and acidic residues" evidence="1">
    <location>
        <begin position="225"/>
        <end position="237"/>
    </location>
</feature>
<feature type="transmembrane region" description="Helical" evidence="2">
    <location>
        <begin position="59"/>
        <end position="80"/>
    </location>
</feature>
<feature type="transmembrane region" description="Helical" evidence="2">
    <location>
        <begin position="27"/>
        <end position="47"/>
    </location>
</feature>
<dbReference type="OrthoDB" id="3039972at2759"/>
<feature type="compositionally biased region" description="Polar residues" evidence="1">
    <location>
        <begin position="269"/>
        <end position="294"/>
    </location>
</feature>
<name>A0A6A4HGC1_9AGAR</name>
<reference evidence="3" key="1">
    <citation type="journal article" date="2019" name="Environ. Microbiol.">
        <title>Fungal ecological strategies reflected in gene transcription - a case study of two litter decomposers.</title>
        <authorList>
            <person name="Barbi F."/>
            <person name="Kohler A."/>
            <person name="Barry K."/>
            <person name="Baskaran P."/>
            <person name="Daum C."/>
            <person name="Fauchery L."/>
            <person name="Ihrmark K."/>
            <person name="Kuo A."/>
            <person name="LaButti K."/>
            <person name="Lipzen A."/>
            <person name="Morin E."/>
            <person name="Grigoriev I.V."/>
            <person name="Henrissat B."/>
            <person name="Lindahl B."/>
            <person name="Martin F."/>
        </authorList>
    </citation>
    <scope>NUCLEOTIDE SEQUENCE</scope>
    <source>
        <strain evidence="3">JB14</strain>
    </source>
</reference>
<sequence>MMTSLVTAAFIPLSDISEHDIASFYSLLSAIGYIFLVAGLLGDILLIHRCYRLWYSRKHVVIIPLLGVLATLIVLIVNEVQVLNDTNNSEINNIASDKVFAIYIVVTFIQNVILTGMIAGRLWWLNYKIEKMPGGQSGRKASPNLLGPMLESGLLTPAFLLVWLVLNFNPATAFFGWKDFMSPCALTQVVGISSTLVVVRIGLGMDALFSTQLHHTVAADVENRHASDSAIDDHNEISESNEYTRPGRSEVQPFQLKYDQPMEDFPSMTYHTSNAASGSHTHPHPTSKSAKLNT</sequence>
<organism evidence="3 4">
    <name type="scientific">Gymnopus androsaceus JB14</name>
    <dbReference type="NCBI Taxonomy" id="1447944"/>
    <lineage>
        <taxon>Eukaryota</taxon>
        <taxon>Fungi</taxon>
        <taxon>Dikarya</taxon>
        <taxon>Basidiomycota</taxon>
        <taxon>Agaricomycotina</taxon>
        <taxon>Agaricomycetes</taxon>
        <taxon>Agaricomycetidae</taxon>
        <taxon>Agaricales</taxon>
        <taxon>Marasmiineae</taxon>
        <taxon>Omphalotaceae</taxon>
        <taxon>Gymnopus</taxon>
    </lineage>
</organism>
<keyword evidence="4" id="KW-1185">Reference proteome</keyword>
<keyword evidence="2" id="KW-0472">Membrane</keyword>
<dbReference type="EMBL" id="ML769507">
    <property type="protein sequence ID" value="KAE9396810.1"/>
    <property type="molecule type" value="Genomic_DNA"/>
</dbReference>
<feature type="transmembrane region" description="Helical" evidence="2">
    <location>
        <begin position="185"/>
        <end position="203"/>
    </location>
</feature>
<feature type="transmembrane region" description="Helical" evidence="2">
    <location>
        <begin position="145"/>
        <end position="165"/>
    </location>
</feature>